<accession>A0A6P7FKG3</accession>
<proteinExistence type="predicted"/>
<dbReference type="InterPro" id="IPR002347">
    <property type="entry name" value="SDR_fam"/>
</dbReference>
<sequence>MPVSDVFGWLVLLTICAVIFFNIWFKYTCMKCNSNVCLVGKTAVVTGGSLGIGHEVVLSLLSRGCRVIIVDRVITEDIEKSIISETKSSNFIFDYVDFASFKSVRDFAEKLKKTEEKIDILINNVGIGKCDGTLTEDGLNKVMQVNYYSPFLLTHLLIDLLKKSEEPKILFTASILSFSHQLFVDHVTDDNIILPDKLTSYCTSKFCTVVASDIFAKKLRKHNIKCNSYHPGAVKTNIFNEARKYMTSNILDVVATIFGDFVLFVSGQTPKDASQTAVNIVVSEEYQNVTGEFIGVFFPSLKPRGSHDKVFCKKIWKVSEKLVKLEPDEKL</sequence>
<protein>
    <submittedName>
        <fullName evidence="3">Retinol dehydrogenase 13-like</fullName>
    </submittedName>
</protein>
<reference evidence="3" key="1">
    <citation type="submission" date="2025-08" db="UniProtKB">
        <authorList>
            <consortium name="RefSeq"/>
        </authorList>
    </citation>
    <scope>IDENTIFICATION</scope>
    <source>
        <tissue evidence="3">Whole insect</tissue>
    </source>
</reference>
<dbReference type="Gene3D" id="3.40.50.720">
    <property type="entry name" value="NAD(P)-binding Rossmann-like Domain"/>
    <property type="match status" value="1"/>
</dbReference>
<dbReference type="GO" id="GO:0016491">
    <property type="term" value="F:oxidoreductase activity"/>
    <property type="evidence" value="ECO:0007669"/>
    <property type="project" value="UniProtKB-KW"/>
</dbReference>
<dbReference type="KEGG" id="dvv:114331314"/>
<dbReference type="AlphaFoldDB" id="A0A6P7FKG3"/>
<gene>
    <name evidence="3" type="primary">LOC114331314</name>
</gene>
<dbReference type="PANTHER" id="PTHR43157">
    <property type="entry name" value="PHOSPHATIDYLINOSITOL-GLYCAN BIOSYNTHESIS CLASS F PROTEIN-RELATED"/>
    <property type="match status" value="1"/>
</dbReference>
<dbReference type="SUPFAM" id="SSF51735">
    <property type="entry name" value="NAD(P)-binding Rossmann-fold domains"/>
    <property type="match status" value="1"/>
</dbReference>
<keyword evidence="1" id="KW-0560">Oxidoreductase</keyword>
<name>A0A6P7FKG3_DIAVI</name>
<keyword evidence="2" id="KW-0472">Membrane</keyword>
<dbReference type="InterPro" id="IPR036291">
    <property type="entry name" value="NAD(P)-bd_dom_sf"/>
</dbReference>
<evidence type="ECO:0000256" key="1">
    <source>
        <dbReference type="ARBA" id="ARBA00023002"/>
    </source>
</evidence>
<dbReference type="InParanoid" id="A0A6P7FKG3"/>
<evidence type="ECO:0000313" key="3">
    <source>
        <dbReference type="RefSeq" id="XP_028136644.1"/>
    </source>
</evidence>
<evidence type="ECO:0000256" key="2">
    <source>
        <dbReference type="SAM" id="Phobius"/>
    </source>
</evidence>
<dbReference type="OrthoDB" id="191139at2759"/>
<dbReference type="RefSeq" id="XP_028136644.1">
    <property type="nucleotide sequence ID" value="XM_028280843.1"/>
</dbReference>
<keyword evidence="2" id="KW-1133">Transmembrane helix</keyword>
<dbReference type="PANTHER" id="PTHR43157:SF31">
    <property type="entry name" value="PHOSPHATIDYLINOSITOL-GLYCAN BIOSYNTHESIS CLASS F PROTEIN"/>
    <property type="match status" value="1"/>
</dbReference>
<keyword evidence="2" id="KW-0812">Transmembrane</keyword>
<dbReference type="PRINTS" id="PR00081">
    <property type="entry name" value="GDHRDH"/>
</dbReference>
<organism evidence="3">
    <name type="scientific">Diabrotica virgifera virgifera</name>
    <name type="common">western corn rootworm</name>
    <dbReference type="NCBI Taxonomy" id="50390"/>
    <lineage>
        <taxon>Eukaryota</taxon>
        <taxon>Metazoa</taxon>
        <taxon>Ecdysozoa</taxon>
        <taxon>Arthropoda</taxon>
        <taxon>Hexapoda</taxon>
        <taxon>Insecta</taxon>
        <taxon>Pterygota</taxon>
        <taxon>Neoptera</taxon>
        <taxon>Endopterygota</taxon>
        <taxon>Coleoptera</taxon>
        <taxon>Polyphaga</taxon>
        <taxon>Cucujiformia</taxon>
        <taxon>Chrysomeloidea</taxon>
        <taxon>Chrysomelidae</taxon>
        <taxon>Galerucinae</taxon>
        <taxon>Diabroticina</taxon>
        <taxon>Diabroticites</taxon>
        <taxon>Diabrotica</taxon>
    </lineage>
</organism>
<dbReference type="Pfam" id="PF00106">
    <property type="entry name" value="adh_short"/>
    <property type="match status" value="1"/>
</dbReference>
<feature type="transmembrane region" description="Helical" evidence="2">
    <location>
        <begin position="6"/>
        <end position="25"/>
    </location>
</feature>